<reference evidence="1" key="1">
    <citation type="journal article" date="2022" name="bioRxiv">
        <title>Sequencing and chromosome-scale assembly of the giantPleurodeles waltlgenome.</title>
        <authorList>
            <person name="Brown T."/>
            <person name="Elewa A."/>
            <person name="Iarovenko S."/>
            <person name="Subramanian E."/>
            <person name="Araus A.J."/>
            <person name="Petzold A."/>
            <person name="Susuki M."/>
            <person name="Suzuki K.-i.T."/>
            <person name="Hayashi T."/>
            <person name="Toyoda A."/>
            <person name="Oliveira C."/>
            <person name="Osipova E."/>
            <person name="Leigh N.D."/>
            <person name="Simon A."/>
            <person name="Yun M.H."/>
        </authorList>
    </citation>
    <scope>NUCLEOTIDE SEQUENCE</scope>
    <source>
        <strain evidence="1">20211129_DDA</strain>
        <tissue evidence="1">Liver</tissue>
    </source>
</reference>
<dbReference type="AlphaFoldDB" id="A0AAV7UZ53"/>
<dbReference type="EMBL" id="JANPWB010000004">
    <property type="protein sequence ID" value="KAJ1194377.1"/>
    <property type="molecule type" value="Genomic_DNA"/>
</dbReference>
<organism evidence="1 2">
    <name type="scientific">Pleurodeles waltl</name>
    <name type="common">Iberian ribbed newt</name>
    <dbReference type="NCBI Taxonomy" id="8319"/>
    <lineage>
        <taxon>Eukaryota</taxon>
        <taxon>Metazoa</taxon>
        <taxon>Chordata</taxon>
        <taxon>Craniata</taxon>
        <taxon>Vertebrata</taxon>
        <taxon>Euteleostomi</taxon>
        <taxon>Amphibia</taxon>
        <taxon>Batrachia</taxon>
        <taxon>Caudata</taxon>
        <taxon>Salamandroidea</taxon>
        <taxon>Salamandridae</taxon>
        <taxon>Pleurodelinae</taxon>
        <taxon>Pleurodeles</taxon>
    </lineage>
</organism>
<proteinExistence type="predicted"/>
<keyword evidence="2" id="KW-1185">Reference proteome</keyword>
<dbReference type="Proteomes" id="UP001066276">
    <property type="component" value="Chromosome 2_2"/>
</dbReference>
<name>A0AAV7UZ53_PLEWA</name>
<protein>
    <submittedName>
        <fullName evidence="1">Uncharacterized protein</fullName>
    </submittedName>
</protein>
<accession>A0AAV7UZ53</accession>
<gene>
    <name evidence="1" type="ORF">NDU88_003666</name>
</gene>
<sequence length="75" mass="7846">MCISSGLGEPGIPGNDYEMLSVWSGLGMPGNLVPALRGSFVLAVAVATGPIVCPTSNHRRRTVCLGSMEWGGERE</sequence>
<evidence type="ECO:0000313" key="1">
    <source>
        <dbReference type="EMBL" id="KAJ1194377.1"/>
    </source>
</evidence>
<comment type="caution">
    <text evidence="1">The sequence shown here is derived from an EMBL/GenBank/DDBJ whole genome shotgun (WGS) entry which is preliminary data.</text>
</comment>
<evidence type="ECO:0000313" key="2">
    <source>
        <dbReference type="Proteomes" id="UP001066276"/>
    </source>
</evidence>